<evidence type="ECO:0000256" key="4">
    <source>
        <dbReference type="ARBA" id="ARBA00022729"/>
    </source>
</evidence>
<protein>
    <submittedName>
        <fullName evidence="6">Uncharacterized protein</fullName>
    </submittedName>
</protein>
<dbReference type="Gene3D" id="2.60.40.3330">
    <property type="match status" value="1"/>
</dbReference>
<comment type="caution">
    <text evidence="6">The sequence shown here is derived from an EMBL/GenBank/DDBJ whole genome shotgun (WGS) entry which is preliminary data.</text>
</comment>
<name>A0A811KFM0_9BILA</name>
<dbReference type="EMBL" id="CAJFDH010000003">
    <property type="protein sequence ID" value="CAD5214113.1"/>
    <property type="molecule type" value="Genomic_DNA"/>
</dbReference>
<evidence type="ECO:0000313" key="6">
    <source>
        <dbReference type="EMBL" id="CAD5214113.1"/>
    </source>
</evidence>
<feature type="chain" id="PRO_5036221025" evidence="5">
    <location>
        <begin position="20"/>
        <end position="142"/>
    </location>
</feature>
<gene>
    <name evidence="6" type="ORF">BOKJ2_LOCUS5430</name>
</gene>
<dbReference type="GO" id="GO:0009986">
    <property type="term" value="C:cell surface"/>
    <property type="evidence" value="ECO:0007669"/>
    <property type="project" value="InterPro"/>
</dbReference>
<dbReference type="InterPro" id="IPR038479">
    <property type="entry name" value="Transthyretin-like_sf"/>
</dbReference>
<dbReference type="OrthoDB" id="5785003at2759"/>
<proteinExistence type="inferred from homology"/>
<dbReference type="InterPro" id="IPR001534">
    <property type="entry name" value="Transthyretin-like"/>
</dbReference>
<evidence type="ECO:0000256" key="2">
    <source>
        <dbReference type="ARBA" id="ARBA00010112"/>
    </source>
</evidence>
<dbReference type="Proteomes" id="UP000614601">
    <property type="component" value="Unassembled WGS sequence"/>
</dbReference>
<evidence type="ECO:0000313" key="7">
    <source>
        <dbReference type="Proteomes" id="UP000614601"/>
    </source>
</evidence>
<feature type="signal peptide" evidence="5">
    <location>
        <begin position="1"/>
        <end position="19"/>
    </location>
</feature>
<dbReference type="GO" id="GO:0005576">
    <property type="term" value="C:extracellular region"/>
    <property type="evidence" value="ECO:0007669"/>
    <property type="project" value="UniProtKB-SubCell"/>
</dbReference>
<dbReference type="PANTHER" id="PTHR21700">
    <property type="entry name" value="TRANSTHYRETIN-LIKE FAMILY PROTEIN-RELATED"/>
    <property type="match status" value="1"/>
</dbReference>
<dbReference type="EMBL" id="CAJFCW020000003">
    <property type="protein sequence ID" value="CAG9102110.1"/>
    <property type="molecule type" value="Genomic_DNA"/>
</dbReference>
<evidence type="ECO:0000256" key="1">
    <source>
        <dbReference type="ARBA" id="ARBA00004613"/>
    </source>
</evidence>
<dbReference type="Proteomes" id="UP000783686">
    <property type="component" value="Unassembled WGS sequence"/>
</dbReference>
<reference evidence="6" key="1">
    <citation type="submission" date="2020-09" db="EMBL/GenBank/DDBJ databases">
        <authorList>
            <person name="Kikuchi T."/>
        </authorList>
    </citation>
    <scope>NUCLEOTIDE SEQUENCE</scope>
    <source>
        <strain evidence="6">SH1</strain>
    </source>
</reference>
<keyword evidence="7" id="KW-1185">Reference proteome</keyword>
<accession>A0A811KFM0</accession>
<sequence>MKLLFVFITFLTLLISAEGFGFFQSVGAKGRVLCQGKPVDNEIVSLIEKDWFYNDELEQTTTNDNGEFELWGMDKEVSEIDVYLQIISECPFKSRCRRKFKSKIPKEYITWHRKPPGELYNVPAIELSDWPLETFCNVNETL</sequence>
<comment type="subcellular location">
    <subcellularLocation>
        <location evidence="1">Secreted</location>
    </subcellularLocation>
</comment>
<evidence type="ECO:0000256" key="3">
    <source>
        <dbReference type="ARBA" id="ARBA00022525"/>
    </source>
</evidence>
<keyword evidence="3" id="KW-0964">Secreted</keyword>
<evidence type="ECO:0000256" key="5">
    <source>
        <dbReference type="SAM" id="SignalP"/>
    </source>
</evidence>
<dbReference type="AlphaFoldDB" id="A0A811KFM0"/>
<organism evidence="6 7">
    <name type="scientific">Bursaphelenchus okinawaensis</name>
    <dbReference type="NCBI Taxonomy" id="465554"/>
    <lineage>
        <taxon>Eukaryota</taxon>
        <taxon>Metazoa</taxon>
        <taxon>Ecdysozoa</taxon>
        <taxon>Nematoda</taxon>
        <taxon>Chromadorea</taxon>
        <taxon>Rhabditida</taxon>
        <taxon>Tylenchina</taxon>
        <taxon>Tylenchomorpha</taxon>
        <taxon>Aphelenchoidea</taxon>
        <taxon>Aphelenchoididae</taxon>
        <taxon>Bursaphelenchus</taxon>
    </lineage>
</organism>
<keyword evidence="4 5" id="KW-0732">Signal</keyword>
<comment type="similarity">
    <text evidence="2">Belongs to the nematode transthyretin-like family.</text>
</comment>
<dbReference type="Pfam" id="PF01060">
    <property type="entry name" value="TTR-52"/>
    <property type="match status" value="1"/>
</dbReference>